<reference evidence="1" key="1">
    <citation type="submission" date="2021-02" db="EMBL/GenBank/DDBJ databases">
        <authorList>
            <person name="Nowell W R."/>
        </authorList>
    </citation>
    <scope>NUCLEOTIDE SEQUENCE</scope>
</reference>
<sequence>FGRQILVALSDGSILAYDKLNLKCKEQSFPLNNADLFMQTNTAKAEYLVRIQHTNSGI</sequence>
<proteinExistence type="predicted"/>
<feature type="non-terminal residue" evidence="1">
    <location>
        <position position="1"/>
    </location>
</feature>
<accession>A0A8S3KBR2</accession>
<name>A0A8S3KBR2_9BILA</name>
<comment type="caution">
    <text evidence="1">The sequence shown here is derived from an EMBL/GenBank/DDBJ whole genome shotgun (WGS) entry which is preliminary data.</text>
</comment>
<organism evidence="1 2">
    <name type="scientific">Rotaria magnacalcarata</name>
    <dbReference type="NCBI Taxonomy" id="392030"/>
    <lineage>
        <taxon>Eukaryota</taxon>
        <taxon>Metazoa</taxon>
        <taxon>Spiralia</taxon>
        <taxon>Gnathifera</taxon>
        <taxon>Rotifera</taxon>
        <taxon>Eurotatoria</taxon>
        <taxon>Bdelloidea</taxon>
        <taxon>Philodinida</taxon>
        <taxon>Philodinidae</taxon>
        <taxon>Rotaria</taxon>
    </lineage>
</organism>
<dbReference type="Proteomes" id="UP000676336">
    <property type="component" value="Unassembled WGS sequence"/>
</dbReference>
<evidence type="ECO:0000313" key="2">
    <source>
        <dbReference type="Proteomes" id="UP000676336"/>
    </source>
</evidence>
<dbReference type="AlphaFoldDB" id="A0A8S3KBR2"/>
<protein>
    <submittedName>
        <fullName evidence="1">Uncharacterized protein</fullName>
    </submittedName>
</protein>
<dbReference type="EMBL" id="CAJOBI010369459">
    <property type="protein sequence ID" value="CAF5229311.1"/>
    <property type="molecule type" value="Genomic_DNA"/>
</dbReference>
<gene>
    <name evidence="1" type="ORF">SMN809_LOCUS86231</name>
</gene>
<evidence type="ECO:0000313" key="1">
    <source>
        <dbReference type="EMBL" id="CAF5229311.1"/>
    </source>
</evidence>